<feature type="signal peptide" evidence="3">
    <location>
        <begin position="1"/>
        <end position="25"/>
    </location>
</feature>
<feature type="coiled-coil region" evidence="1">
    <location>
        <begin position="58"/>
        <end position="85"/>
    </location>
</feature>
<dbReference type="PROSITE" id="PS51257">
    <property type="entry name" value="PROKAR_LIPOPROTEIN"/>
    <property type="match status" value="1"/>
</dbReference>
<sequence>MLFTKLTKRKLSLILTCSICLNLLAACEQKRNVEPTNLPSLHAESIDLNSVYKPTEKDEAAESMNDDAEKRMQELEKLITAYLAKKDLSSDHLAIELYNFKRKEHYALNADKYFTAASTYKFPLAVIYYDLMRQGKVQKGSQFKITEAELAEEDSAYRRSAIGSIICVEDLLNPMILHSDNTAAHVLFEELGGFQRYKEMVCETISINKDPNYISEGNKINAQILSAFAKKVYENQSDYKTLLANMQKAEPIHYLNFLPAMHNIMWQKYGSYAEALNSVGLKLDGPEQYSLVVLTNLGRNGEPVVGELGALVYAFYHPDKLKADEIINKAEHFVAYYQPASDTQPVANHAQFDQSVPVNNINETPNPNNGAAEAEVKVDGTSEPLVDNKNEAVDKDSNQKADATEFQVEEVANDTNEQAQAENAAAKDVTDGNSSTASDTHDAASNSNDASSNN</sequence>
<dbReference type="GO" id="GO:0030655">
    <property type="term" value="P:beta-lactam antibiotic catabolic process"/>
    <property type="evidence" value="ECO:0007669"/>
    <property type="project" value="InterPro"/>
</dbReference>
<feature type="region of interest" description="Disordered" evidence="2">
    <location>
        <begin position="360"/>
        <end position="454"/>
    </location>
</feature>
<evidence type="ECO:0000256" key="2">
    <source>
        <dbReference type="SAM" id="MobiDB-lite"/>
    </source>
</evidence>
<dbReference type="RefSeq" id="WP_066713214.1">
    <property type="nucleotide sequence ID" value="NZ_JARFNM010000001.1"/>
</dbReference>
<keyword evidence="6" id="KW-1185">Reference proteome</keyword>
<dbReference type="PANTHER" id="PTHR35333:SF3">
    <property type="entry name" value="BETA-LACTAMASE-TYPE TRANSPEPTIDASE FOLD CONTAINING PROTEIN"/>
    <property type="match status" value="1"/>
</dbReference>
<keyword evidence="3" id="KW-0732">Signal</keyword>
<evidence type="ECO:0000259" key="4">
    <source>
        <dbReference type="Pfam" id="PF13354"/>
    </source>
</evidence>
<accession>A0A133YG96</accession>
<gene>
    <name evidence="5" type="ORF">HMPREF1872_00383</name>
</gene>
<dbReference type="EMBL" id="LSCV01000005">
    <property type="protein sequence ID" value="KXB42209.1"/>
    <property type="molecule type" value="Genomic_DNA"/>
</dbReference>
<feature type="compositionally biased region" description="Low complexity" evidence="2">
    <location>
        <begin position="416"/>
        <end position="426"/>
    </location>
</feature>
<dbReference type="InterPro" id="IPR045155">
    <property type="entry name" value="Beta-lactam_cat"/>
</dbReference>
<feature type="compositionally biased region" description="Low complexity" evidence="2">
    <location>
        <begin position="433"/>
        <end position="454"/>
    </location>
</feature>
<protein>
    <recommendedName>
        <fullName evidence="4">Beta-lactamase class A catalytic domain-containing protein</fullName>
    </recommendedName>
</protein>
<evidence type="ECO:0000313" key="5">
    <source>
        <dbReference type="EMBL" id="KXB42209.1"/>
    </source>
</evidence>
<dbReference type="Pfam" id="PF13354">
    <property type="entry name" value="Beta-lactamase2"/>
    <property type="match status" value="1"/>
</dbReference>
<feature type="chain" id="PRO_5039003235" description="Beta-lactamase class A catalytic domain-containing protein" evidence="3">
    <location>
        <begin position="26"/>
        <end position="454"/>
    </location>
</feature>
<keyword evidence="1" id="KW-0175">Coiled coil</keyword>
<dbReference type="OrthoDB" id="1642139at2"/>
<dbReference type="InterPro" id="IPR000871">
    <property type="entry name" value="Beta-lactam_class-A"/>
</dbReference>
<dbReference type="Gene3D" id="3.40.710.10">
    <property type="entry name" value="DD-peptidase/beta-lactamase superfamily"/>
    <property type="match status" value="1"/>
</dbReference>
<dbReference type="GO" id="GO:0046677">
    <property type="term" value="P:response to antibiotic"/>
    <property type="evidence" value="ECO:0007669"/>
    <property type="project" value="InterPro"/>
</dbReference>
<dbReference type="GO" id="GO:0008800">
    <property type="term" value="F:beta-lactamase activity"/>
    <property type="evidence" value="ECO:0007669"/>
    <property type="project" value="InterPro"/>
</dbReference>
<dbReference type="SUPFAM" id="SSF56601">
    <property type="entry name" value="beta-lactamase/transpeptidase-like"/>
    <property type="match status" value="1"/>
</dbReference>
<evidence type="ECO:0000256" key="1">
    <source>
        <dbReference type="SAM" id="Coils"/>
    </source>
</evidence>
<evidence type="ECO:0000256" key="3">
    <source>
        <dbReference type="SAM" id="SignalP"/>
    </source>
</evidence>
<organism evidence="5 6">
    <name type="scientific">Amygdalobacter nucleatus</name>
    <dbReference type="NCBI Taxonomy" id="3029274"/>
    <lineage>
        <taxon>Bacteria</taxon>
        <taxon>Bacillati</taxon>
        <taxon>Bacillota</taxon>
        <taxon>Clostridia</taxon>
        <taxon>Eubacteriales</taxon>
        <taxon>Oscillospiraceae</taxon>
        <taxon>Amygdalobacter</taxon>
    </lineage>
</organism>
<reference evidence="6" key="1">
    <citation type="submission" date="2016-01" db="EMBL/GenBank/DDBJ databases">
        <authorList>
            <person name="Mitreva M."/>
            <person name="Pepin K.H."/>
            <person name="Mihindukulasuriya K.A."/>
            <person name="Fulton R."/>
            <person name="Fronick C."/>
            <person name="O'Laughlin M."/>
            <person name="Miner T."/>
            <person name="Herter B."/>
            <person name="Rosa B.A."/>
            <person name="Cordes M."/>
            <person name="Tomlinson C."/>
            <person name="Wollam A."/>
            <person name="Palsikar V.B."/>
            <person name="Mardis E.R."/>
            <person name="Wilson R.K."/>
        </authorList>
    </citation>
    <scope>NUCLEOTIDE SEQUENCE [LARGE SCALE GENOMIC DNA]</scope>
    <source>
        <strain evidence="6">KA00274</strain>
    </source>
</reference>
<dbReference type="AlphaFoldDB" id="A0A133YG96"/>
<name>A0A133YG96_9FIRM</name>
<feature type="compositionally biased region" description="Low complexity" evidence="2">
    <location>
        <begin position="360"/>
        <end position="369"/>
    </location>
</feature>
<dbReference type="PANTHER" id="PTHR35333">
    <property type="entry name" value="BETA-LACTAMASE"/>
    <property type="match status" value="1"/>
</dbReference>
<feature type="domain" description="Beta-lactamase class A catalytic" evidence="4">
    <location>
        <begin position="99"/>
        <end position="295"/>
    </location>
</feature>
<comment type="caution">
    <text evidence="5">The sequence shown here is derived from an EMBL/GenBank/DDBJ whole genome shotgun (WGS) entry which is preliminary data.</text>
</comment>
<feature type="compositionally biased region" description="Basic and acidic residues" evidence="2">
    <location>
        <begin position="374"/>
        <end position="403"/>
    </location>
</feature>
<evidence type="ECO:0000313" key="6">
    <source>
        <dbReference type="Proteomes" id="UP000070080"/>
    </source>
</evidence>
<proteinExistence type="predicted"/>
<dbReference type="InterPro" id="IPR012338">
    <property type="entry name" value="Beta-lactam/transpept-like"/>
</dbReference>
<dbReference type="STRING" id="1497955.HMPREF1872_00383"/>
<dbReference type="Proteomes" id="UP000070080">
    <property type="component" value="Unassembled WGS sequence"/>
</dbReference>